<evidence type="ECO:0000313" key="1">
    <source>
        <dbReference type="EMBL" id="QPG04988.1"/>
    </source>
</evidence>
<keyword evidence="2" id="KW-1185">Reference proteome</keyword>
<evidence type="ECO:0000313" key="2">
    <source>
        <dbReference type="Proteomes" id="UP000595095"/>
    </source>
</evidence>
<dbReference type="Proteomes" id="UP000595095">
    <property type="component" value="Chromosome"/>
</dbReference>
<reference evidence="1 2" key="1">
    <citation type="submission" date="2020-11" db="EMBL/GenBank/DDBJ databases">
        <title>Complete genome sequence for Salinimonas sp. strain G2-b.</title>
        <authorList>
            <person name="Park S.-J."/>
        </authorList>
    </citation>
    <scope>NUCLEOTIDE SEQUENCE [LARGE SCALE GENOMIC DNA]</scope>
    <source>
        <strain evidence="1 2">G2-b</strain>
    </source>
</reference>
<name>A0A7S9DW55_9ALTE</name>
<dbReference type="AlphaFoldDB" id="A0A7S9DW55"/>
<gene>
    <name evidence="1" type="ORF">IT774_12630</name>
</gene>
<dbReference type="EMBL" id="CP064795">
    <property type="protein sequence ID" value="QPG04988.1"/>
    <property type="molecule type" value="Genomic_DNA"/>
</dbReference>
<dbReference type="KEGG" id="smaa:IT774_12630"/>
<organism evidence="1 2">
    <name type="scientific">Salinimonas marina</name>
    <dbReference type="NCBI Taxonomy" id="2785918"/>
    <lineage>
        <taxon>Bacteria</taxon>
        <taxon>Pseudomonadati</taxon>
        <taxon>Pseudomonadota</taxon>
        <taxon>Gammaproteobacteria</taxon>
        <taxon>Alteromonadales</taxon>
        <taxon>Alteromonadaceae</taxon>
        <taxon>Alteromonas/Salinimonas group</taxon>
        <taxon>Salinimonas</taxon>
    </lineage>
</organism>
<accession>A0A7S9DW55</accession>
<proteinExistence type="predicted"/>
<sequence length="45" mass="5683">MKSRKNLRNNNQRRLMFKRNHQRMLHRRRQFVCNELEPDTQRSAS</sequence>
<protein>
    <submittedName>
        <fullName evidence="1">Uncharacterized protein</fullName>
    </submittedName>
</protein>